<dbReference type="AlphaFoldDB" id="K8WJF8"/>
<dbReference type="PATRIC" id="fig|1141660.3.peg.957"/>
<gene>
    <name evidence="1" type="ORF">OO7_04719</name>
</gene>
<evidence type="ECO:0000313" key="2">
    <source>
        <dbReference type="Proteomes" id="UP000010290"/>
    </source>
</evidence>
<organism evidence="1 2">
    <name type="scientific">Providencia sneebia DSM 19967</name>
    <dbReference type="NCBI Taxonomy" id="1141660"/>
    <lineage>
        <taxon>Bacteria</taxon>
        <taxon>Pseudomonadati</taxon>
        <taxon>Pseudomonadota</taxon>
        <taxon>Gammaproteobacteria</taxon>
        <taxon>Enterobacterales</taxon>
        <taxon>Morganellaceae</taxon>
        <taxon>Providencia</taxon>
    </lineage>
</organism>
<proteinExistence type="predicted"/>
<protein>
    <submittedName>
        <fullName evidence="1">Uncharacterized protein</fullName>
    </submittedName>
</protein>
<dbReference type="EMBL" id="AKKN01000005">
    <property type="protein sequence ID" value="EKT60101.1"/>
    <property type="molecule type" value="Genomic_DNA"/>
</dbReference>
<accession>K8WJF8</accession>
<dbReference type="HOGENOM" id="CLU_2131268_0_0_6"/>
<evidence type="ECO:0000313" key="1">
    <source>
        <dbReference type="EMBL" id="EKT60101.1"/>
    </source>
</evidence>
<comment type="caution">
    <text evidence="1">The sequence shown here is derived from an EMBL/GenBank/DDBJ whole genome shotgun (WGS) entry which is preliminary data.</text>
</comment>
<sequence>MPVEIEKIKSKLKTKLAIDDINPQDISIYTNYVNTIDNTNDTAISTIKEKINKKDTLMIQTEMINQSNMLMSKEYITVKAMRHYQVYYKGKRYYFNIDKQGILSEKEDANDCS</sequence>
<reference evidence="1 2" key="1">
    <citation type="journal article" date="2012" name="BMC Genomics">
        <title>Comparative genomics of bacteria in the genus Providencia isolated from wild Drosophila melanogaster.</title>
        <authorList>
            <person name="Galac M.R."/>
            <person name="Lazzaro B.P."/>
        </authorList>
    </citation>
    <scope>NUCLEOTIDE SEQUENCE [LARGE SCALE GENOMIC DNA]</scope>
    <source>
        <strain evidence="1 2">DSM 19967</strain>
    </source>
</reference>
<dbReference type="Proteomes" id="UP000010290">
    <property type="component" value="Chromosome"/>
</dbReference>
<name>K8WJF8_9GAMM</name>
<keyword evidence="2" id="KW-1185">Reference proteome</keyword>